<protein>
    <submittedName>
        <fullName evidence="1">Uncharacterized protein</fullName>
    </submittedName>
</protein>
<dbReference type="EMBL" id="JBHGSI010000008">
    <property type="protein sequence ID" value="MFB4721415.1"/>
    <property type="molecule type" value="Genomic_DNA"/>
</dbReference>
<reference evidence="1 2" key="1">
    <citation type="submission" date="2024-09" db="EMBL/GenBank/DDBJ databases">
        <title>Molecular characterization of Carbapenemase-producing Enterobacter cloacae Complex from Infections in Argentina.</title>
        <authorList>
            <person name="De Mendieta J.M."/>
            <person name="Gomez S."/>
        </authorList>
    </citation>
    <scope>NUCLEOTIDE SEQUENCE [LARGE SCALE GENOMIC DNA]</scope>
    <source>
        <strain evidence="1 2">M23267</strain>
    </source>
</reference>
<dbReference type="RefSeq" id="WP_375148789.1">
    <property type="nucleotide sequence ID" value="NZ_JBHGSI010000008.1"/>
</dbReference>
<evidence type="ECO:0000313" key="2">
    <source>
        <dbReference type="Proteomes" id="UP001577381"/>
    </source>
</evidence>
<keyword evidence="2" id="KW-1185">Reference proteome</keyword>
<dbReference type="Proteomes" id="UP001577381">
    <property type="component" value="Unassembled WGS sequence"/>
</dbReference>
<organism evidence="1 2">
    <name type="scientific">Enterobacter chuandaensis</name>
    <dbReference type="NCBI Taxonomy" id="2497875"/>
    <lineage>
        <taxon>Bacteria</taxon>
        <taxon>Pseudomonadati</taxon>
        <taxon>Pseudomonadota</taxon>
        <taxon>Gammaproteobacteria</taxon>
        <taxon>Enterobacterales</taxon>
        <taxon>Enterobacteriaceae</taxon>
        <taxon>Enterobacter</taxon>
        <taxon>Enterobacter cloacae complex</taxon>
    </lineage>
</organism>
<evidence type="ECO:0000313" key="1">
    <source>
        <dbReference type="EMBL" id="MFB4721415.1"/>
    </source>
</evidence>
<accession>A0ABV5A733</accession>
<name>A0ABV5A733_9ENTR</name>
<comment type="caution">
    <text evidence="1">The sequence shown here is derived from an EMBL/GenBank/DDBJ whole genome shotgun (WGS) entry which is preliminary data.</text>
</comment>
<sequence>MKPVFSSWAEKQKLFEMCEKGAELLKGAMGKSGHEEYSDLFEMWGDAYIACNSNSGAEYVTTPDMFLPVGLIKSRNSLQLIALGTCSTEQWMYARAGDDDTRELLLELYTSWYECPDKARARVLSMAEKNSGLRFVLLEGKAKKLERFVVKRPEEIVNWHAGDLKEFPTMLNDQWACHMAMVSRNDKVYLTPDLLDDDGLPNFNEVTRQEPGDGYQPVNVYEFESDYFNAIYDADGKKVVLCHWYDVTGDSYTAGDLTGNMPHDAFKFLQYRLDNIEQAEAFIKYRNRNYQSRENSDWPEPPEGVKRYVIRARS</sequence>
<gene>
    <name evidence="1" type="ORF">ACE3KR_21275</name>
</gene>
<proteinExistence type="predicted"/>